<dbReference type="EMBL" id="JACEIQ010000013">
    <property type="protein sequence ID" value="MBA4495209.1"/>
    <property type="molecule type" value="Genomic_DNA"/>
</dbReference>
<dbReference type="GO" id="GO:0055085">
    <property type="term" value="P:transmembrane transport"/>
    <property type="evidence" value="ECO:0007669"/>
    <property type="project" value="InterPro"/>
</dbReference>
<accession>A0A7W1WSL6</accession>
<dbReference type="InterPro" id="IPR035906">
    <property type="entry name" value="MetI-like_sf"/>
</dbReference>
<keyword evidence="6 7" id="KW-0472">Membrane</keyword>
<evidence type="ECO:0000313" key="9">
    <source>
        <dbReference type="EMBL" id="MBA4495209.1"/>
    </source>
</evidence>
<evidence type="ECO:0000259" key="8">
    <source>
        <dbReference type="PROSITE" id="PS50928"/>
    </source>
</evidence>
<dbReference type="Proteomes" id="UP000535491">
    <property type="component" value="Unassembled WGS sequence"/>
</dbReference>
<feature type="transmembrane region" description="Helical" evidence="7">
    <location>
        <begin position="185"/>
        <end position="210"/>
    </location>
</feature>
<dbReference type="PANTHER" id="PTHR30193">
    <property type="entry name" value="ABC TRANSPORTER PERMEASE PROTEIN"/>
    <property type="match status" value="1"/>
</dbReference>
<dbReference type="InterPro" id="IPR051393">
    <property type="entry name" value="ABC_transporter_permease"/>
</dbReference>
<evidence type="ECO:0000256" key="1">
    <source>
        <dbReference type="ARBA" id="ARBA00004651"/>
    </source>
</evidence>
<proteinExistence type="inferred from homology"/>
<dbReference type="AlphaFoldDB" id="A0A7W1WSL6"/>
<feature type="transmembrane region" description="Helical" evidence="7">
    <location>
        <begin position="27"/>
        <end position="50"/>
    </location>
</feature>
<dbReference type="SUPFAM" id="SSF161098">
    <property type="entry name" value="MetI-like"/>
    <property type="match status" value="1"/>
</dbReference>
<gene>
    <name evidence="9" type="ORF">H1191_12925</name>
</gene>
<evidence type="ECO:0000256" key="6">
    <source>
        <dbReference type="ARBA" id="ARBA00023136"/>
    </source>
</evidence>
<keyword evidence="10" id="KW-1185">Reference proteome</keyword>
<evidence type="ECO:0000256" key="2">
    <source>
        <dbReference type="ARBA" id="ARBA00022448"/>
    </source>
</evidence>
<dbReference type="RefSeq" id="WP_181752455.1">
    <property type="nucleotide sequence ID" value="NZ_JACEIQ010000013.1"/>
</dbReference>
<keyword evidence="4 7" id="KW-0812">Transmembrane</keyword>
<dbReference type="InterPro" id="IPR000515">
    <property type="entry name" value="MetI-like"/>
</dbReference>
<evidence type="ECO:0000256" key="4">
    <source>
        <dbReference type="ARBA" id="ARBA00022692"/>
    </source>
</evidence>
<evidence type="ECO:0000256" key="5">
    <source>
        <dbReference type="ARBA" id="ARBA00022989"/>
    </source>
</evidence>
<organism evidence="9 10">
    <name type="scientific">Paenactinomyces guangxiensis</name>
    <dbReference type="NCBI Taxonomy" id="1490290"/>
    <lineage>
        <taxon>Bacteria</taxon>
        <taxon>Bacillati</taxon>
        <taxon>Bacillota</taxon>
        <taxon>Bacilli</taxon>
        <taxon>Bacillales</taxon>
        <taxon>Thermoactinomycetaceae</taxon>
        <taxon>Paenactinomyces</taxon>
    </lineage>
</organism>
<comment type="similarity">
    <text evidence="7">Belongs to the binding-protein-dependent transport system permease family.</text>
</comment>
<name>A0A7W1WSL6_9BACL</name>
<evidence type="ECO:0000256" key="3">
    <source>
        <dbReference type="ARBA" id="ARBA00022475"/>
    </source>
</evidence>
<evidence type="ECO:0000313" key="10">
    <source>
        <dbReference type="Proteomes" id="UP000535491"/>
    </source>
</evidence>
<comment type="subcellular location">
    <subcellularLocation>
        <location evidence="1 7">Cell membrane</location>
        <topology evidence="1 7">Multi-pass membrane protein</topology>
    </subcellularLocation>
</comment>
<dbReference type="GO" id="GO:0005886">
    <property type="term" value="C:plasma membrane"/>
    <property type="evidence" value="ECO:0007669"/>
    <property type="project" value="UniProtKB-SubCell"/>
</dbReference>
<feature type="transmembrane region" description="Helical" evidence="7">
    <location>
        <begin position="293"/>
        <end position="316"/>
    </location>
</feature>
<keyword evidence="5 7" id="KW-1133">Transmembrane helix</keyword>
<reference evidence="9 10" key="1">
    <citation type="submission" date="2020-07" db="EMBL/GenBank/DDBJ databases">
        <authorList>
            <person name="Feng H."/>
        </authorList>
    </citation>
    <scope>NUCLEOTIDE SEQUENCE [LARGE SCALE GENOMIC DNA]</scope>
    <source>
        <strain evidence="10">s-10</strain>
    </source>
</reference>
<feature type="transmembrane region" description="Helical" evidence="7">
    <location>
        <begin position="245"/>
        <end position="268"/>
    </location>
</feature>
<keyword evidence="3" id="KW-1003">Cell membrane</keyword>
<keyword evidence="2 7" id="KW-0813">Transport</keyword>
<dbReference type="PANTHER" id="PTHR30193:SF42">
    <property type="entry name" value="ABC TRANSPORTER PERMEASE PROTEIN"/>
    <property type="match status" value="1"/>
</dbReference>
<dbReference type="Pfam" id="PF00528">
    <property type="entry name" value="BPD_transp_1"/>
    <property type="match status" value="1"/>
</dbReference>
<evidence type="ECO:0000256" key="7">
    <source>
        <dbReference type="RuleBase" id="RU363032"/>
    </source>
</evidence>
<feature type="transmembrane region" description="Helical" evidence="7">
    <location>
        <begin position="124"/>
        <end position="144"/>
    </location>
</feature>
<protein>
    <submittedName>
        <fullName evidence="9">Sugar ABC transporter permease</fullName>
    </submittedName>
</protein>
<dbReference type="CDD" id="cd06261">
    <property type="entry name" value="TM_PBP2"/>
    <property type="match status" value="1"/>
</dbReference>
<feature type="transmembrane region" description="Helical" evidence="7">
    <location>
        <begin position="91"/>
        <end position="112"/>
    </location>
</feature>
<dbReference type="Gene3D" id="1.10.3720.10">
    <property type="entry name" value="MetI-like"/>
    <property type="match status" value="1"/>
</dbReference>
<feature type="domain" description="ABC transmembrane type-1" evidence="8">
    <location>
        <begin position="87"/>
        <end position="316"/>
    </location>
</feature>
<comment type="caution">
    <text evidence="9">The sequence shown here is derived from an EMBL/GenBank/DDBJ whole genome shotgun (WGS) entry which is preliminary data.</text>
</comment>
<dbReference type="PROSITE" id="PS50928">
    <property type="entry name" value="ABC_TM1"/>
    <property type="match status" value="1"/>
</dbReference>
<sequence length="324" mass="36455">MADLAPSTESGSLTQTAKRSQRRRERWISFLFLLPSIITIAVFVYGFIAWTGYVSLTKWNSLVQDLSFNGLANYQFLFDDFRFQSDLRNTVVFTVIFIAVCIVLGLFLATLLDQRIRMEGLFRNIFIFPMALSFIVTGVVWQWIFNPSTGVNLFLKKWGIEEPPLWYVNTKIIPGVEWGQIQAGIPLAIIAVVIAAVWQLSGFTMAMYLAGIRAIPDQLREAARVDGATEWQIFRQIILPQLRPITLSVVIILGHISLKIFDLIYAMTGPGAAFVTDMPGVYMVETTFKGSHYGQGAAIAILMLLLVSLLIIPYLISNMRKEEA</sequence>